<gene>
    <name evidence="1" type="ORF">SAMN02746009_00905</name>
</gene>
<organism evidence="1 2">
    <name type="scientific">Hymenobacter psychrotolerans DSM 18569</name>
    <dbReference type="NCBI Taxonomy" id="1121959"/>
    <lineage>
        <taxon>Bacteria</taxon>
        <taxon>Pseudomonadati</taxon>
        <taxon>Bacteroidota</taxon>
        <taxon>Cytophagia</taxon>
        <taxon>Cytophagales</taxon>
        <taxon>Hymenobacteraceae</taxon>
        <taxon>Hymenobacter</taxon>
    </lineage>
</organism>
<sequence>MNTKSGPVSAAEARDEIRNYMAAELECSVNDVQAKVIFNMDLPWVDGRVQPCFLVEWFAGLHNGVAVTGPYTYNMPELNVGEARQLGNINEWRQQLLNLYAGCEIATTARLMLPFSDVPDPARTKTILENLQNRRYPRVAINCSMREFLRVNTDEYYIFNGDWVHNPHYSYSSTFGFKPRQEDTTLALPEDESTIRIAPHKYLTPVPAVEADGAFPGEQTGFIMMKNGNIVDYNAISATRSVIDKVAMFYLLGQENGPFAISRNA</sequence>
<protein>
    <submittedName>
        <fullName evidence="1">Uncharacterized protein</fullName>
    </submittedName>
</protein>
<dbReference type="OrthoDB" id="872490at2"/>
<accession>A0A1M6SKW2</accession>
<dbReference type="Proteomes" id="UP000183947">
    <property type="component" value="Unassembled WGS sequence"/>
</dbReference>
<dbReference type="EMBL" id="FRAS01000003">
    <property type="protein sequence ID" value="SHK45297.1"/>
    <property type="molecule type" value="Genomic_DNA"/>
</dbReference>
<name>A0A1M6SKW2_9BACT</name>
<evidence type="ECO:0000313" key="1">
    <source>
        <dbReference type="EMBL" id="SHK45297.1"/>
    </source>
</evidence>
<dbReference type="RefSeq" id="WP_073281547.1">
    <property type="nucleotide sequence ID" value="NZ_FRAS01000003.1"/>
</dbReference>
<keyword evidence="2" id="KW-1185">Reference proteome</keyword>
<reference evidence="2" key="1">
    <citation type="submission" date="2016-11" db="EMBL/GenBank/DDBJ databases">
        <authorList>
            <person name="Varghese N."/>
            <person name="Submissions S."/>
        </authorList>
    </citation>
    <scope>NUCLEOTIDE SEQUENCE [LARGE SCALE GENOMIC DNA]</scope>
    <source>
        <strain evidence="2">DSM 18569</strain>
    </source>
</reference>
<dbReference type="AlphaFoldDB" id="A0A1M6SKW2"/>
<proteinExistence type="predicted"/>
<evidence type="ECO:0000313" key="2">
    <source>
        <dbReference type="Proteomes" id="UP000183947"/>
    </source>
</evidence>